<sequence>MGTDIVQPPVSSQPESQFQTDEVDQVQPSIAATVKRKSPILAIITFGLFLLILGLAGYFGYENYQLKRQGTVTPPPPAPPIKPTVTPIPSTDWKTYNNPIHNITFKYPPLWTISENAGSLEGERVFNSQVILSRNEATITMYFNMDGLGGIPQTYEGESYILDGHNLYRFRKVNDYNNTKEVGISDSLTTLGVFEIDNITHSIKLTYPKNYESALEAGLLTEFNQILATFKFSEAEDNISPSTVPSAQVIPYRPQTEWTTYSDQIANFTVQYPQNYKLGGSDPGVSVYFTSCSNDPQRGEICLSGFRITVYDDYTGGSRRAWFETKNPNFLISPYYEDVIVNGLNTPIIMDGNIGGSTGSFALIPKGNMIYLFGFPFGWNPETKEKPGIDTIKQILATFKISD</sequence>
<feature type="compositionally biased region" description="Polar residues" evidence="1">
    <location>
        <begin position="9"/>
        <end position="24"/>
    </location>
</feature>
<accession>A0A1F5ZCT4</accession>
<dbReference type="STRING" id="1798373.A2154_02615"/>
<dbReference type="EMBL" id="MFJC01000002">
    <property type="protein sequence ID" value="OGG10308.1"/>
    <property type="molecule type" value="Genomic_DNA"/>
</dbReference>
<evidence type="ECO:0000256" key="2">
    <source>
        <dbReference type="SAM" id="Phobius"/>
    </source>
</evidence>
<keyword evidence="2" id="KW-1133">Transmembrane helix</keyword>
<evidence type="ECO:0000313" key="4">
    <source>
        <dbReference type="Proteomes" id="UP000176854"/>
    </source>
</evidence>
<keyword evidence="2" id="KW-0472">Membrane</keyword>
<dbReference type="AlphaFoldDB" id="A0A1F5ZCT4"/>
<keyword evidence="2" id="KW-0812">Transmembrane</keyword>
<comment type="caution">
    <text evidence="3">The sequence shown here is derived from an EMBL/GenBank/DDBJ whole genome shotgun (WGS) entry which is preliminary data.</text>
</comment>
<gene>
    <name evidence="3" type="ORF">A2154_02615</name>
</gene>
<proteinExistence type="predicted"/>
<reference evidence="3 4" key="1">
    <citation type="journal article" date="2016" name="Nat. Commun.">
        <title>Thousands of microbial genomes shed light on interconnected biogeochemical processes in an aquifer system.</title>
        <authorList>
            <person name="Anantharaman K."/>
            <person name="Brown C.T."/>
            <person name="Hug L.A."/>
            <person name="Sharon I."/>
            <person name="Castelle C.J."/>
            <person name="Probst A.J."/>
            <person name="Thomas B.C."/>
            <person name="Singh A."/>
            <person name="Wilkins M.J."/>
            <person name="Karaoz U."/>
            <person name="Brodie E.L."/>
            <person name="Williams K.H."/>
            <person name="Hubbard S.S."/>
            <person name="Banfield J.F."/>
        </authorList>
    </citation>
    <scope>NUCLEOTIDE SEQUENCE [LARGE SCALE GENOMIC DNA]</scope>
</reference>
<feature type="transmembrane region" description="Helical" evidence="2">
    <location>
        <begin position="40"/>
        <end position="61"/>
    </location>
</feature>
<evidence type="ECO:0000256" key="1">
    <source>
        <dbReference type="SAM" id="MobiDB-lite"/>
    </source>
</evidence>
<name>A0A1F5ZCT4_9BACT</name>
<protein>
    <submittedName>
        <fullName evidence="3">Uncharacterized protein</fullName>
    </submittedName>
</protein>
<dbReference type="Proteomes" id="UP000176854">
    <property type="component" value="Unassembled WGS sequence"/>
</dbReference>
<feature type="region of interest" description="Disordered" evidence="1">
    <location>
        <begin position="1"/>
        <end position="24"/>
    </location>
</feature>
<organism evidence="3 4">
    <name type="scientific">Candidatus Gottesmanbacteria bacterium RBG_16_43_7</name>
    <dbReference type="NCBI Taxonomy" id="1798373"/>
    <lineage>
        <taxon>Bacteria</taxon>
        <taxon>Candidatus Gottesmaniibacteriota</taxon>
    </lineage>
</organism>
<evidence type="ECO:0000313" key="3">
    <source>
        <dbReference type="EMBL" id="OGG10308.1"/>
    </source>
</evidence>